<dbReference type="GO" id="GO:0042910">
    <property type="term" value="F:xenobiotic transmembrane transporter activity"/>
    <property type="evidence" value="ECO:0007669"/>
    <property type="project" value="TreeGrafter"/>
</dbReference>
<evidence type="ECO:0000313" key="2">
    <source>
        <dbReference type="EMBL" id="RJG19426.1"/>
    </source>
</evidence>
<feature type="transmembrane region" description="Helical" evidence="1">
    <location>
        <begin position="328"/>
        <end position="348"/>
    </location>
</feature>
<dbReference type="InterPro" id="IPR001036">
    <property type="entry name" value="Acrflvin-R"/>
</dbReference>
<dbReference type="SUPFAM" id="SSF82714">
    <property type="entry name" value="Multidrug efflux transporter AcrB TolC docking domain, DN and DC subdomains"/>
    <property type="match status" value="2"/>
</dbReference>
<feature type="transmembrane region" description="Helical" evidence="1">
    <location>
        <begin position="381"/>
        <end position="404"/>
    </location>
</feature>
<feature type="transmembrane region" description="Helical" evidence="1">
    <location>
        <begin position="867"/>
        <end position="886"/>
    </location>
</feature>
<comment type="caution">
    <text evidence="2">The sequence shown here is derived from an EMBL/GenBank/DDBJ whole genome shotgun (WGS) entry which is preliminary data.</text>
</comment>
<dbReference type="SUPFAM" id="SSF82866">
    <property type="entry name" value="Multidrug efflux transporter AcrB transmembrane domain"/>
    <property type="match status" value="2"/>
</dbReference>
<evidence type="ECO:0000313" key="3">
    <source>
        <dbReference type="Proteomes" id="UP000283734"/>
    </source>
</evidence>
<dbReference type="PANTHER" id="PTHR32063">
    <property type="match status" value="1"/>
</dbReference>
<evidence type="ECO:0000256" key="1">
    <source>
        <dbReference type="SAM" id="Phobius"/>
    </source>
</evidence>
<dbReference type="Gene3D" id="1.20.1640.10">
    <property type="entry name" value="Multidrug efflux transporter AcrB transmembrane domain"/>
    <property type="match status" value="2"/>
</dbReference>
<feature type="transmembrane region" description="Helical" evidence="1">
    <location>
        <begin position="965"/>
        <end position="984"/>
    </location>
</feature>
<dbReference type="SUPFAM" id="SSF82693">
    <property type="entry name" value="Multidrug efflux transporter AcrB pore domain, PN1, PN2, PC1 and PC2 subdomains"/>
    <property type="match status" value="2"/>
</dbReference>
<dbReference type="PANTHER" id="PTHR32063:SF33">
    <property type="entry name" value="RND SUPERFAMILY EFFLUX PUMP PERMEASE COMPONENT"/>
    <property type="match status" value="1"/>
</dbReference>
<gene>
    <name evidence="2" type="ORF">D4A39_00740</name>
</gene>
<dbReference type="GO" id="GO:0005886">
    <property type="term" value="C:plasma membrane"/>
    <property type="evidence" value="ECO:0007669"/>
    <property type="project" value="TreeGrafter"/>
</dbReference>
<keyword evidence="3" id="KW-1185">Reference proteome</keyword>
<dbReference type="OrthoDB" id="5287122at2"/>
<accession>A0A418Y1L6</accession>
<proteinExistence type="predicted"/>
<dbReference type="RefSeq" id="WP_022983849.1">
    <property type="nucleotide sequence ID" value="NZ_CAXGPP010000047.1"/>
</dbReference>
<feature type="transmembrane region" description="Helical" evidence="1">
    <location>
        <begin position="893"/>
        <end position="913"/>
    </location>
</feature>
<dbReference type="Gene3D" id="3.30.2090.10">
    <property type="entry name" value="Multidrug efflux transporter AcrB TolC docking domain, DN and DC subdomains"/>
    <property type="match status" value="2"/>
</dbReference>
<organism evidence="2 3">
    <name type="scientific">Alcanivorax profundi</name>
    <dbReference type="NCBI Taxonomy" id="2338368"/>
    <lineage>
        <taxon>Bacteria</taxon>
        <taxon>Pseudomonadati</taxon>
        <taxon>Pseudomonadota</taxon>
        <taxon>Gammaproteobacteria</taxon>
        <taxon>Oceanospirillales</taxon>
        <taxon>Alcanivoracaceae</taxon>
        <taxon>Alcanivorax</taxon>
    </lineage>
</organism>
<dbReference type="Proteomes" id="UP000283734">
    <property type="component" value="Unassembled WGS sequence"/>
</dbReference>
<feature type="transmembrane region" description="Helical" evidence="1">
    <location>
        <begin position="919"/>
        <end position="944"/>
    </location>
</feature>
<dbReference type="PRINTS" id="PR00702">
    <property type="entry name" value="ACRIFLAVINRP"/>
</dbReference>
<sequence>MNRAIAWFANNGAVANLLMMTLLLAGVLAIPHTRQETLPNVPLDRIGIYVAWPQATPENVEALVCTPVETAIDDVEGGTDLISESREGLCSVQLDVLEGHDTRTVLEQIRTRLEGLDSLPQGADRPRVQELIVRNRVVRLLMSGSLSRKDIYQLAQQARRQLLNHDAISSVDIENLPEREMALQVSRDDLYRYQLTLEGMAVAASQNVQRVAGGLLRSERGDWLLQTGQQPGDAQAYEALVIRQSDQGDLLRLGQVAHVEDGFSRDNQAAWLDGQPAVALDVYRVGDQNVLAVADAVKQWMHDTDLPQGVSVRIWSDDARQFQERSNLLWRNALQGLVLLTVVLAIFLTLRLAGWVALGIPVCMLGACALLPLLGESFNTISLFAFILVLGIVVDDAVIVGESIDHQRRQGMTPSQAAISGAQRVAKPLLFAVLTTLFAFAPLLFLPGPEGALMRVIPVVSIAILVLSLVESLWILPAHLSHSRAPRGIWLKSEVLANRINAGLERWLDVRARPLLRQALHWRYVLVVVFVGLFLFCCALVNSGWLTMVLFSRVEGDRVMAEVVFPQGTGDARLFREVQSLESSARELGKGLNDASAPVSIDAVFAEQGVRQKTSNARDPGARFRVRVTLAISGDTGALTPRELAARWRDAHGAIPDALSVKFHASLMQVKPDIHINLFHPDLATLQQMSEQAALALARMEGVHEVANNLHAKRTIVDISLNEAGKQAGLRAEEVGKQVRNAFHGIELDRWFEQDQEVPVMLRLAQPDSRHLVDLEKLPVQMPGGDMTVLAAVADLSRRQAPAMISHYDGRRSATVSAFVDEHTTSPALVMQRLRGNLLDPMMANDSAAGWTVAGKQAAVKDFLDHLSISYVIALAAIFFLLTVLFGGYGQPLLVMAAIPFGMVGAFLGHFLLGYSLTLWSLVGVIAVSGVVVNDNLVLIDAINELKAKGKGLRDAVVEGVSGRLRPVMLTSITTFAGVAPLMLETSVQARFLIPMAVALAFGVLFATLVSLLLVPCLLVIGHDARVAVRRWMARWQAPVASEADTVEVAYERGQLTAWWGASNPYHDPVLRSAWEAGHQDHGSESETPQHGQT</sequence>
<dbReference type="Gene3D" id="3.30.70.1440">
    <property type="entry name" value="Multidrug efflux transporter AcrB pore domain"/>
    <property type="match status" value="1"/>
</dbReference>
<dbReference type="InterPro" id="IPR027463">
    <property type="entry name" value="AcrB_DN_DC_subdom"/>
</dbReference>
<keyword evidence="1" id="KW-0472">Membrane</keyword>
<dbReference type="Gene3D" id="3.30.70.1430">
    <property type="entry name" value="Multidrug efflux transporter AcrB pore domain"/>
    <property type="match status" value="2"/>
</dbReference>
<feature type="transmembrane region" description="Helical" evidence="1">
    <location>
        <begin position="524"/>
        <end position="551"/>
    </location>
</feature>
<keyword evidence="1" id="KW-0812">Transmembrane</keyword>
<dbReference type="Pfam" id="PF00873">
    <property type="entry name" value="ACR_tran"/>
    <property type="match status" value="1"/>
</dbReference>
<name>A0A418Y1L6_9GAMM</name>
<dbReference type="EMBL" id="QYYA01000001">
    <property type="protein sequence ID" value="RJG19426.1"/>
    <property type="molecule type" value="Genomic_DNA"/>
</dbReference>
<protein>
    <submittedName>
        <fullName evidence="2">Efflux RND transporter permease subunit</fullName>
    </submittedName>
</protein>
<dbReference type="Gene3D" id="3.30.70.1320">
    <property type="entry name" value="Multidrug efflux transporter AcrB pore domain like"/>
    <property type="match status" value="1"/>
</dbReference>
<dbReference type="AlphaFoldDB" id="A0A418Y1L6"/>
<feature type="transmembrane region" description="Helical" evidence="1">
    <location>
        <begin position="452"/>
        <end position="476"/>
    </location>
</feature>
<reference evidence="2 3" key="1">
    <citation type="submission" date="2018-09" db="EMBL/GenBank/DDBJ databases">
        <title>Alcanivorax profundi sp. nov., isolated from 1000 m-depth seawater of the Mariana Trench.</title>
        <authorList>
            <person name="Liu J."/>
        </authorList>
    </citation>
    <scope>NUCLEOTIDE SEQUENCE [LARGE SCALE GENOMIC DNA]</scope>
    <source>
        <strain evidence="2 3">MTEO17</strain>
    </source>
</reference>
<feature type="transmembrane region" description="Helical" evidence="1">
    <location>
        <begin position="355"/>
        <end position="375"/>
    </location>
</feature>
<feature type="transmembrane region" description="Helical" evidence="1">
    <location>
        <begin position="425"/>
        <end position="446"/>
    </location>
</feature>
<feature type="transmembrane region" description="Helical" evidence="1">
    <location>
        <begin position="996"/>
        <end position="1021"/>
    </location>
</feature>
<keyword evidence="1" id="KW-1133">Transmembrane helix</keyword>